<evidence type="ECO:0000256" key="1">
    <source>
        <dbReference type="SAM" id="MobiDB-lite"/>
    </source>
</evidence>
<protein>
    <submittedName>
        <fullName evidence="2">Uncharacterized protein</fullName>
    </submittedName>
</protein>
<sequence length="48" mass="4895">MSEFTASGAERGRAQSGPHSHGAEFGIVRSLPAQNLPADLPADFAAAT</sequence>
<gene>
    <name evidence="2" type="ORF">ACH47G_25420</name>
</gene>
<accession>A0ABW7WMG3</accession>
<reference evidence="2 3" key="1">
    <citation type="submission" date="2024-10" db="EMBL/GenBank/DDBJ databases">
        <title>The Natural Products Discovery Center: Release of the First 8490 Sequenced Strains for Exploring Actinobacteria Biosynthetic Diversity.</title>
        <authorList>
            <person name="Kalkreuter E."/>
            <person name="Kautsar S.A."/>
            <person name="Yang D."/>
            <person name="Bader C.D."/>
            <person name="Teijaro C.N."/>
            <person name="Fluegel L."/>
            <person name="Davis C.M."/>
            <person name="Simpson J.R."/>
            <person name="Lauterbach L."/>
            <person name="Steele A.D."/>
            <person name="Gui C."/>
            <person name="Meng S."/>
            <person name="Li G."/>
            <person name="Viehrig K."/>
            <person name="Ye F."/>
            <person name="Su P."/>
            <person name="Kiefer A.F."/>
            <person name="Nichols A."/>
            <person name="Cepeda A.J."/>
            <person name="Yan W."/>
            <person name="Fan B."/>
            <person name="Jiang Y."/>
            <person name="Adhikari A."/>
            <person name="Zheng C.-J."/>
            <person name="Schuster L."/>
            <person name="Cowan T.M."/>
            <person name="Smanski M.J."/>
            <person name="Chevrette M.G."/>
            <person name="De Carvalho L.P.S."/>
            <person name="Shen B."/>
        </authorList>
    </citation>
    <scope>NUCLEOTIDE SEQUENCE [LARGE SCALE GENOMIC DNA]</scope>
    <source>
        <strain evidence="2 3">NPDC019626</strain>
    </source>
</reference>
<proteinExistence type="predicted"/>
<feature type="region of interest" description="Disordered" evidence="1">
    <location>
        <begin position="1"/>
        <end position="25"/>
    </location>
</feature>
<dbReference type="Proteomes" id="UP001611450">
    <property type="component" value="Unassembled WGS sequence"/>
</dbReference>
<evidence type="ECO:0000313" key="3">
    <source>
        <dbReference type="Proteomes" id="UP001611450"/>
    </source>
</evidence>
<name>A0ABW7WMG3_9NOCA</name>
<keyword evidence="3" id="KW-1185">Reference proteome</keyword>
<evidence type="ECO:0000313" key="2">
    <source>
        <dbReference type="EMBL" id="MFI2323832.1"/>
    </source>
</evidence>
<dbReference type="RefSeq" id="WP_350910335.1">
    <property type="nucleotide sequence ID" value="NZ_JBEORE010000051.1"/>
</dbReference>
<comment type="caution">
    <text evidence="2">The sequence shown here is derived from an EMBL/GenBank/DDBJ whole genome shotgun (WGS) entry which is preliminary data.</text>
</comment>
<organism evidence="2 3">
    <name type="scientific">Nocardia beijingensis</name>
    <dbReference type="NCBI Taxonomy" id="95162"/>
    <lineage>
        <taxon>Bacteria</taxon>
        <taxon>Bacillati</taxon>
        <taxon>Actinomycetota</taxon>
        <taxon>Actinomycetes</taxon>
        <taxon>Mycobacteriales</taxon>
        <taxon>Nocardiaceae</taxon>
        <taxon>Nocardia</taxon>
    </lineage>
</organism>
<dbReference type="EMBL" id="JBIRXV010000006">
    <property type="protein sequence ID" value="MFI2323832.1"/>
    <property type="molecule type" value="Genomic_DNA"/>
</dbReference>